<comment type="PTM">
    <text evidence="3">4'-phosphopantetheine is transferred from CoA to a specific serine of apo-ACP by AcpS. This modification is essential for activity because fatty acids are bound in thioester linkage to the sulfhydryl of the prosthetic group.</text>
</comment>
<comment type="PTM">
    <text evidence="5">4'-phosphopantetheine is transferred from CoA to a specific serine of apo-ACP by acpS.</text>
</comment>
<comment type="pathway">
    <text evidence="3 5">Lipid metabolism; fatty acid biosynthesis.</text>
</comment>
<dbReference type="PANTHER" id="PTHR20863:SF76">
    <property type="entry name" value="CARRIER DOMAIN-CONTAINING PROTEIN"/>
    <property type="match status" value="1"/>
</dbReference>
<dbReference type="GO" id="GO:0009245">
    <property type="term" value="P:lipid A biosynthetic process"/>
    <property type="evidence" value="ECO:0007669"/>
    <property type="project" value="TreeGrafter"/>
</dbReference>
<gene>
    <name evidence="3" type="primary">acpP</name>
    <name evidence="7" type="ORF">BMW22_18485</name>
</gene>
<keyword evidence="3" id="KW-0444">Lipid biosynthesis</keyword>
<keyword evidence="3" id="KW-0276">Fatty acid metabolism</keyword>
<organism evidence="7 8">
    <name type="scientific">Rhizobium leguminosarum</name>
    <dbReference type="NCBI Taxonomy" id="384"/>
    <lineage>
        <taxon>Bacteria</taxon>
        <taxon>Pseudomonadati</taxon>
        <taxon>Pseudomonadota</taxon>
        <taxon>Alphaproteobacteria</taxon>
        <taxon>Hyphomicrobiales</taxon>
        <taxon>Rhizobiaceae</taxon>
        <taxon>Rhizobium/Agrobacterium group</taxon>
        <taxon>Rhizobium</taxon>
    </lineage>
</organism>
<dbReference type="Pfam" id="PF00550">
    <property type="entry name" value="PP-binding"/>
    <property type="match status" value="1"/>
</dbReference>
<dbReference type="GO" id="GO:0000036">
    <property type="term" value="F:acyl carrier activity"/>
    <property type="evidence" value="ECO:0007669"/>
    <property type="project" value="UniProtKB-UniRule"/>
</dbReference>
<dbReference type="Proteomes" id="UP000183050">
    <property type="component" value="Chromosome"/>
</dbReference>
<dbReference type="GO" id="GO:0000035">
    <property type="term" value="F:acyl binding"/>
    <property type="evidence" value="ECO:0007669"/>
    <property type="project" value="TreeGrafter"/>
</dbReference>
<dbReference type="NCBIfam" id="TIGR00517">
    <property type="entry name" value="acyl_carrier"/>
    <property type="match status" value="1"/>
</dbReference>
<proteinExistence type="inferred from homology"/>
<dbReference type="EMBL" id="CP018228">
    <property type="protein sequence ID" value="API53347.1"/>
    <property type="molecule type" value="Genomic_DNA"/>
</dbReference>
<dbReference type="Gene3D" id="1.10.1200.10">
    <property type="entry name" value="ACP-like"/>
    <property type="match status" value="1"/>
</dbReference>
<comment type="similarity">
    <text evidence="3">Belongs to the acyl carrier protein (ACP) family.</text>
</comment>
<dbReference type="NCBIfam" id="NF002150">
    <property type="entry name" value="PRK00982.1-4"/>
    <property type="match status" value="1"/>
</dbReference>
<dbReference type="HAMAP" id="MF_01217">
    <property type="entry name" value="Acyl_carrier"/>
    <property type="match status" value="1"/>
</dbReference>
<dbReference type="UniPathway" id="UPA00094"/>
<name>A0A1L3ZCK0_RHILE</name>
<evidence type="ECO:0000313" key="7">
    <source>
        <dbReference type="EMBL" id="API53347.1"/>
    </source>
</evidence>
<dbReference type="NCBIfam" id="NF002148">
    <property type="entry name" value="PRK00982.1-2"/>
    <property type="match status" value="1"/>
</dbReference>
<reference evidence="7 8" key="1">
    <citation type="submission" date="2016-11" db="EMBL/GenBank/DDBJ databases">
        <title>Rhizobium leguminosarum bv. viciae strain Vaf12 isolated from Vavilovia formosa root nodules from Russia, Dagestan.</title>
        <authorList>
            <person name="Kimeklis A."/>
        </authorList>
    </citation>
    <scope>NUCLEOTIDE SEQUENCE [LARGE SCALE GENOMIC DNA]</scope>
    <source>
        <strain evidence="7 8">Vaf-108</strain>
    </source>
</reference>
<dbReference type="AlphaFoldDB" id="A0A1L3ZCK0"/>
<keyword evidence="3" id="KW-0443">Lipid metabolism</keyword>
<keyword evidence="1 3" id="KW-0596">Phosphopantetheine</keyword>
<sequence>MNAVSQRVKAIIAYYLDVPPELVLENSSLIDDLGADSLGVVEIVLAIEEEFGLDVDDEKADKISTVGDAIRYIEEVRMLRA</sequence>
<evidence type="ECO:0000256" key="5">
    <source>
        <dbReference type="RuleBase" id="RU003545"/>
    </source>
</evidence>
<keyword evidence="3" id="KW-0963">Cytoplasm</keyword>
<dbReference type="PROSITE" id="PS50075">
    <property type="entry name" value="CARRIER"/>
    <property type="match status" value="1"/>
</dbReference>
<dbReference type="InterPro" id="IPR036736">
    <property type="entry name" value="ACP-like_sf"/>
</dbReference>
<evidence type="ECO:0000313" key="8">
    <source>
        <dbReference type="Proteomes" id="UP000183050"/>
    </source>
</evidence>
<dbReference type="SUPFAM" id="SSF47336">
    <property type="entry name" value="ACP-like"/>
    <property type="match status" value="1"/>
</dbReference>
<dbReference type="RefSeq" id="WP_072639693.1">
    <property type="nucleotide sequence ID" value="NZ_CP018228.1"/>
</dbReference>
<feature type="domain" description="Carrier" evidence="6">
    <location>
        <begin position="2"/>
        <end position="77"/>
    </location>
</feature>
<dbReference type="PANTHER" id="PTHR20863">
    <property type="entry name" value="ACYL CARRIER PROTEIN"/>
    <property type="match status" value="1"/>
</dbReference>
<evidence type="ECO:0000256" key="3">
    <source>
        <dbReference type="HAMAP-Rule" id="MF_01217"/>
    </source>
</evidence>
<feature type="modified residue" description="O-(pantetheine 4'-phosphoryl)serine" evidence="3">
    <location>
        <position position="37"/>
    </location>
</feature>
<keyword evidence="2 3" id="KW-0597">Phosphoprotein</keyword>
<comment type="subcellular location">
    <subcellularLocation>
        <location evidence="3">Cytoplasm</location>
    </subcellularLocation>
</comment>
<evidence type="ECO:0000259" key="6">
    <source>
        <dbReference type="PROSITE" id="PS50075"/>
    </source>
</evidence>
<evidence type="ECO:0000256" key="2">
    <source>
        <dbReference type="ARBA" id="ARBA00022553"/>
    </source>
</evidence>
<dbReference type="GO" id="GO:0005829">
    <property type="term" value="C:cytosol"/>
    <property type="evidence" value="ECO:0007669"/>
    <property type="project" value="TreeGrafter"/>
</dbReference>
<evidence type="ECO:0000256" key="4">
    <source>
        <dbReference type="NCBIfam" id="TIGR00517"/>
    </source>
</evidence>
<evidence type="ECO:0000256" key="1">
    <source>
        <dbReference type="ARBA" id="ARBA00022450"/>
    </source>
</evidence>
<comment type="function">
    <text evidence="3 5">Carrier of the growing fatty acid chain in fatty acid biosynthesis.</text>
</comment>
<accession>A0A1L3ZCK0</accession>
<protein>
    <recommendedName>
        <fullName evidence="3 4">Acyl carrier protein</fullName>
        <shortName evidence="3">ACP</shortName>
    </recommendedName>
</protein>
<keyword evidence="3" id="KW-0275">Fatty acid biosynthesis</keyword>
<dbReference type="InterPro" id="IPR003231">
    <property type="entry name" value="ACP"/>
</dbReference>
<dbReference type="InterPro" id="IPR009081">
    <property type="entry name" value="PP-bd_ACP"/>
</dbReference>
<dbReference type="GO" id="GO:0016020">
    <property type="term" value="C:membrane"/>
    <property type="evidence" value="ECO:0007669"/>
    <property type="project" value="GOC"/>
</dbReference>